<evidence type="ECO:0000313" key="1">
    <source>
        <dbReference type="EMBL" id="PIA44223.1"/>
    </source>
</evidence>
<keyword evidence="2" id="KW-1185">Reference proteome</keyword>
<dbReference type="Proteomes" id="UP000230069">
    <property type="component" value="Unassembled WGS sequence"/>
</dbReference>
<sequence length="152" mass="16887">MEKLSKLRSLLNRSTTHFRLYGLFSITNQQQNLSYGFRHYITPSFSSSPHTIPASLSKRVSSDCRLPFGIGVGGVRGFCEGVTQLPIIRDSDIHNVFKDFMAISWDDLPESVINDAKKAMSKNTRDTDGKEVLGNVFRAAEAVEEFGGILVS</sequence>
<organism evidence="1 2">
    <name type="scientific">Aquilegia coerulea</name>
    <name type="common">Rocky mountain columbine</name>
    <dbReference type="NCBI Taxonomy" id="218851"/>
    <lineage>
        <taxon>Eukaryota</taxon>
        <taxon>Viridiplantae</taxon>
        <taxon>Streptophyta</taxon>
        <taxon>Embryophyta</taxon>
        <taxon>Tracheophyta</taxon>
        <taxon>Spermatophyta</taxon>
        <taxon>Magnoliopsida</taxon>
        <taxon>Ranunculales</taxon>
        <taxon>Ranunculaceae</taxon>
        <taxon>Thalictroideae</taxon>
        <taxon>Aquilegia</taxon>
    </lineage>
</organism>
<feature type="non-terminal residue" evidence="1">
    <location>
        <position position="152"/>
    </location>
</feature>
<dbReference type="EMBL" id="KZ305034">
    <property type="protein sequence ID" value="PIA44223.1"/>
    <property type="molecule type" value="Genomic_DNA"/>
</dbReference>
<name>A0A2G5DL61_AQUCA</name>
<dbReference type="Pfam" id="PF14290">
    <property type="entry name" value="SDH5_plant"/>
    <property type="match status" value="1"/>
</dbReference>
<dbReference type="InterPro" id="IPR025397">
    <property type="entry name" value="SDH5"/>
</dbReference>
<dbReference type="PANTHER" id="PTHR36139">
    <property type="entry name" value="SUCCINATE DEHYDROGENASE SUBUNIT 5, MITOCHONDRIAL"/>
    <property type="match status" value="1"/>
</dbReference>
<proteinExistence type="predicted"/>
<reference evidence="1 2" key="1">
    <citation type="submission" date="2017-09" db="EMBL/GenBank/DDBJ databases">
        <title>WGS assembly of Aquilegia coerulea Goldsmith.</title>
        <authorList>
            <person name="Hodges S."/>
            <person name="Kramer E."/>
            <person name="Nordborg M."/>
            <person name="Tomkins J."/>
            <person name="Borevitz J."/>
            <person name="Derieg N."/>
            <person name="Yan J."/>
            <person name="Mihaltcheva S."/>
            <person name="Hayes R.D."/>
            <person name="Rokhsar D."/>
        </authorList>
    </citation>
    <scope>NUCLEOTIDE SEQUENCE [LARGE SCALE GENOMIC DNA]</scope>
    <source>
        <strain evidence="2">cv. Goldsmith</strain>
    </source>
</reference>
<accession>A0A2G5DL61</accession>
<dbReference type="AlphaFoldDB" id="A0A2G5DL61"/>
<gene>
    <name evidence="1" type="ORF">AQUCO_01700079v1</name>
</gene>
<dbReference type="GO" id="GO:0006099">
    <property type="term" value="P:tricarboxylic acid cycle"/>
    <property type="evidence" value="ECO:0007669"/>
    <property type="project" value="InterPro"/>
</dbReference>
<evidence type="ECO:0000313" key="2">
    <source>
        <dbReference type="Proteomes" id="UP000230069"/>
    </source>
</evidence>
<dbReference type="GO" id="GO:0045273">
    <property type="term" value="C:respiratory chain complex II (succinate dehydrogenase)"/>
    <property type="evidence" value="ECO:0007669"/>
    <property type="project" value="InterPro"/>
</dbReference>
<protein>
    <submittedName>
        <fullName evidence="1">Uncharacterized protein</fullName>
    </submittedName>
</protein>
<dbReference type="PANTHER" id="PTHR36139:SF1">
    <property type="entry name" value="SUCCINATE DEHYDROGENASE SUBUNIT 5, MITOCHONDRIAL"/>
    <property type="match status" value="1"/>
</dbReference>